<dbReference type="Proteomes" id="UP000035086">
    <property type="component" value="Chromosome"/>
</dbReference>
<dbReference type="PANTHER" id="PTHR47114">
    <property type="match status" value="1"/>
</dbReference>
<evidence type="ECO:0000256" key="6">
    <source>
        <dbReference type="ARBA" id="ARBA00022679"/>
    </source>
</evidence>
<evidence type="ECO:0000256" key="2">
    <source>
        <dbReference type="ARBA" id="ARBA00004613"/>
    </source>
</evidence>
<organism evidence="13 14">
    <name type="scientific">Pandoraea pulmonicola</name>
    <dbReference type="NCBI Taxonomy" id="93221"/>
    <lineage>
        <taxon>Bacteria</taxon>
        <taxon>Pseudomonadati</taxon>
        <taxon>Pseudomonadota</taxon>
        <taxon>Betaproteobacteria</taxon>
        <taxon>Burkholderiales</taxon>
        <taxon>Burkholderiaceae</taxon>
        <taxon>Pandoraea</taxon>
    </lineage>
</organism>
<name>A0ABN4UGL4_PANPU</name>
<dbReference type="InterPro" id="IPR029487">
    <property type="entry name" value="NEL_dom"/>
</dbReference>
<dbReference type="Gene3D" id="1.20.58.360">
    <property type="entry name" value="Shigella T3SS effector IpaH defines"/>
    <property type="match status" value="1"/>
</dbReference>
<evidence type="ECO:0000256" key="11">
    <source>
        <dbReference type="PROSITE-ProRule" id="PRU01398"/>
    </source>
</evidence>
<dbReference type="PROSITE" id="PS51450">
    <property type="entry name" value="LRR"/>
    <property type="match status" value="1"/>
</dbReference>
<feature type="domain" description="NEL" evidence="12">
    <location>
        <begin position="457"/>
        <end position="747"/>
    </location>
</feature>
<sequence length="750" mass="83169">MRQTSHERKPGQLPKNSEAMSFSIAMPPMPITPASLYLPAMPAQPSGALLSSSQQVCEAERLTLEYVGHGDDSGHEWRCAALLAALAWTHRQFGRMGRANIELTRQDLIQHLARSCREGMDTKALADTLASLCVSNAHDSQSPDPSPVHAQLARDVLVTLDIRVDAHELLSELIGSLPEWRGGQGNDVDGLYRSALCAWVAIAPPVRDGKEEQRAVARDRILNMADGNLDLRELSLRRLPELPACLTSLDIRLNELTEMPGLPADLMTLHANANRLTQLPELPASLSILHVGGNHLPHLPELPISLTSLYASDNNLTELPTLPAGLKELSVDCNQLTRLPALPVCLTLLSADSNQLTRLPALPARLKKLCVYDNQLTELPTLPASLEWIEARVNPLTRLPSNVLSMPHRGLVSVNDHSFSPAYLQRLHAATSAPEYSGPQIRFFAATAGVSIPPARPLPNAVRDWFTSDEQAPMGQWQTHSEEAHAAEFSRFLDRLRASVNCNADFKTAVASWLSKLVQDGELRQLAFQVVQGATESCEDRVALTYNNLTKLSHAHAIARGEYDARLDEIVDCGRGAFRLDALEKIARKKAQVLPLVDEIEVHLAYQVQLRDRLKLPTDIANMRFFNVSGVTPQDLRDAEQEVRARESTEFPQYFLVEWAPWQQVLARLDPDGTARARQEMRDMLPRYEQEMAAQLASLSLRGDNDTQAQVGVGIMKAQQFALYKELTWELLRKRGQEALMDLILGTGNR</sequence>
<dbReference type="PANTHER" id="PTHR47114:SF2">
    <property type="entry name" value="OLIGODENDROCYTE-MYELIN GLYCOPROTEIN"/>
    <property type="match status" value="1"/>
</dbReference>
<dbReference type="Gene3D" id="3.80.10.10">
    <property type="entry name" value="Ribonuclease Inhibitor"/>
    <property type="match status" value="1"/>
</dbReference>
<keyword evidence="6 11" id="KW-0808">Transferase</keyword>
<dbReference type="Gene3D" id="1.20.1270.130">
    <property type="entry name" value="Shigella T3SS effector IpaH domain"/>
    <property type="match status" value="1"/>
</dbReference>
<comment type="similarity">
    <text evidence="3 11">Belongs to the LRR-containing bacterial E3 ligase family.</text>
</comment>
<dbReference type="PROSITE" id="PS52053">
    <property type="entry name" value="NEL"/>
    <property type="match status" value="1"/>
</dbReference>
<accession>A0ABN4UGL4</accession>
<keyword evidence="8 11" id="KW-0833">Ubl conjugation pathway</keyword>
<evidence type="ECO:0000259" key="12">
    <source>
        <dbReference type="PROSITE" id="PS52053"/>
    </source>
</evidence>
<dbReference type="SUPFAM" id="SSF52058">
    <property type="entry name" value="L domain-like"/>
    <property type="match status" value="1"/>
</dbReference>
<feature type="active site" description="Glycyl thioester intermediate" evidence="11">
    <location>
        <position position="538"/>
    </location>
</feature>
<evidence type="ECO:0000256" key="9">
    <source>
        <dbReference type="ARBA" id="ARBA00022843"/>
    </source>
</evidence>
<evidence type="ECO:0000256" key="8">
    <source>
        <dbReference type="ARBA" id="ARBA00022786"/>
    </source>
</evidence>
<comment type="PTM">
    <text evidence="11">Ubiquitinated in the presence of host E1 ubiquitin-activating enzyme, E2 ubiquitin-conjugating enzyme and ubiquitin.</text>
</comment>
<reference evidence="13" key="1">
    <citation type="submission" date="2016-11" db="EMBL/GenBank/DDBJ databases">
        <title>Complete Genome Sequencing of Pandoraea pulmonicola DSM 16583.</title>
        <authorList>
            <person name="Chan K.-G."/>
        </authorList>
    </citation>
    <scope>NUCLEOTIDE SEQUENCE</scope>
    <source>
        <strain evidence="13">DSM 16583</strain>
    </source>
</reference>
<dbReference type="InterPro" id="IPR032675">
    <property type="entry name" value="LRR_dom_sf"/>
</dbReference>
<evidence type="ECO:0000256" key="5">
    <source>
        <dbReference type="ARBA" id="ARBA00022614"/>
    </source>
</evidence>
<dbReference type="Pfam" id="PF14496">
    <property type="entry name" value="NEL"/>
    <property type="match status" value="1"/>
</dbReference>
<comment type="subcellular location">
    <subcellularLocation>
        <location evidence="1">Host cytoplasm</location>
    </subcellularLocation>
    <subcellularLocation>
        <location evidence="2">Secreted</location>
    </subcellularLocation>
</comment>
<evidence type="ECO:0000256" key="1">
    <source>
        <dbReference type="ARBA" id="ARBA00004192"/>
    </source>
</evidence>
<dbReference type="Gene3D" id="1.20.58.90">
    <property type="match status" value="1"/>
</dbReference>
<dbReference type="EMBL" id="CP010310">
    <property type="protein sequence ID" value="APD13520.1"/>
    <property type="molecule type" value="Genomic_DNA"/>
</dbReference>
<keyword evidence="4 11" id="KW-0964">Secreted</keyword>
<keyword evidence="9 11" id="KW-0832">Ubl conjugation</keyword>
<evidence type="ECO:0000256" key="10">
    <source>
        <dbReference type="ARBA" id="ARBA00023200"/>
    </source>
</evidence>
<keyword evidence="7" id="KW-0677">Repeat</keyword>
<dbReference type="SMART" id="SM00364">
    <property type="entry name" value="LRR_BAC"/>
    <property type="match status" value="8"/>
</dbReference>
<keyword evidence="5" id="KW-0433">Leucine-rich repeat</keyword>
<evidence type="ECO:0000256" key="7">
    <source>
        <dbReference type="ARBA" id="ARBA00022737"/>
    </source>
</evidence>
<evidence type="ECO:0000256" key="3">
    <source>
        <dbReference type="ARBA" id="ARBA00009868"/>
    </source>
</evidence>
<evidence type="ECO:0000256" key="4">
    <source>
        <dbReference type="ARBA" id="ARBA00022525"/>
    </source>
</evidence>
<gene>
    <name evidence="13" type="ORF">RO07_22725</name>
</gene>
<keyword evidence="14" id="KW-1185">Reference proteome</keyword>
<keyword evidence="10 11" id="KW-1035">Host cytoplasm</keyword>
<proteinExistence type="inferred from homology"/>
<evidence type="ECO:0000313" key="14">
    <source>
        <dbReference type="Proteomes" id="UP000035086"/>
    </source>
</evidence>
<evidence type="ECO:0000313" key="13">
    <source>
        <dbReference type="EMBL" id="APD13520.1"/>
    </source>
</evidence>
<dbReference type="InterPro" id="IPR051071">
    <property type="entry name" value="LRR-bact_E3_ubiq_ligases"/>
</dbReference>
<protein>
    <recommendedName>
        <fullName evidence="12">NEL domain-containing protein</fullName>
    </recommendedName>
</protein>
<dbReference type="InterPro" id="IPR001611">
    <property type="entry name" value="Leu-rich_rpt"/>
</dbReference>